<evidence type="ECO:0000256" key="6">
    <source>
        <dbReference type="ARBA" id="ARBA00023034"/>
    </source>
</evidence>
<dbReference type="GO" id="GO:0008146">
    <property type="term" value="F:sulfotransferase activity"/>
    <property type="evidence" value="ECO:0007669"/>
    <property type="project" value="InterPro"/>
</dbReference>
<comment type="caution">
    <text evidence="10">The sequence shown here is derived from an EMBL/GenBank/DDBJ whole genome shotgun (WGS) entry which is preliminary data.</text>
</comment>
<evidence type="ECO:0000313" key="10">
    <source>
        <dbReference type="EMBL" id="TRY80288.1"/>
    </source>
</evidence>
<keyword evidence="9" id="KW-0735">Signal-anchor</keyword>
<accession>A0A553PRH7</accession>
<keyword evidence="7" id="KW-0472">Membrane</keyword>
<dbReference type="Proteomes" id="UP000318571">
    <property type="component" value="Chromosome 12"/>
</dbReference>
<dbReference type="EMBL" id="VCGU01000001">
    <property type="protein sequence ID" value="TRY80288.1"/>
    <property type="molecule type" value="Genomic_DNA"/>
</dbReference>
<dbReference type="PANTHER" id="PTHR12137">
    <property type="entry name" value="CARBOHYDRATE SULFOTRANSFERASE"/>
    <property type="match status" value="1"/>
</dbReference>
<keyword evidence="6 9" id="KW-0333">Golgi apparatus</keyword>
<evidence type="ECO:0000256" key="2">
    <source>
        <dbReference type="ARBA" id="ARBA00006339"/>
    </source>
</evidence>
<keyword evidence="9" id="KW-0119">Carbohydrate metabolism</keyword>
<keyword evidence="11" id="KW-1185">Reference proteome</keyword>
<protein>
    <recommendedName>
        <fullName evidence="9">Carbohydrate sulfotransferase</fullName>
        <ecNumber evidence="9">2.8.2.-</ecNumber>
    </recommendedName>
</protein>
<evidence type="ECO:0000256" key="7">
    <source>
        <dbReference type="ARBA" id="ARBA00023136"/>
    </source>
</evidence>
<keyword evidence="3 9" id="KW-0808">Transferase</keyword>
<dbReference type="AlphaFoldDB" id="A0A553PRH7"/>
<proteinExistence type="inferred from homology"/>
<dbReference type="Pfam" id="PF03567">
    <property type="entry name" value="Sulfotransfer_2"/>
    <property type="match status" value="1"/>
</dbReference>
<dbReference type="PANTHER" id="PTHR12137:SF54">
    <property type="entry name" value="CARBOHYDRATE SULFOTRANSFERASE"/>
    <property type="match status" value="1"/>
</dbReference>
<evidence type="ECO:0000256" key="3">
    <source>
        <dbReference type="ARBA" id="ARBA00022679"/>
    </source>
</evidence>
<dbReference type="EC" id="2.8.2.-" evidence="9"/>
<name>A0A553PRH7_TIGCA</name>
<sequence>MFEWEPLLILRKSLKTNLSTKDIHDPSLSSALRSVSENMHDATLIQSQRISRLNRQCQIHQPRIPRVKFQPRFHRFLLEPQTGLAYCHVPKVASSFWYSIFSAIVPGVPKDFSSARLHSTMLSLSTRVDDLPQNASKMIFVRHPLKRLVSAYAEKIIKKREKHFLLPIEAFLQKQGLNISDLNFQLFVKFVVYEIRGDIISFGTHHWVPYARLCQICHTR</sequence>
<keyword evidence="5" id="KW-1133">Transmembrane helix</keyword>
<dbReference type="GO" id="GO:0000139">
    <property type="term" value="C:Golgi membrane"/>
    <property type="evidence" value="ECO:0007669"/>
    <property type="project" value="UniProtKB-SubCell"/>
</dbReference>
<evidence type="ECO:0000256" key="8">
    <source>
        <dbReference type="ARBA" id="ARBA00023180"/>
    </source>
</evidence>
<evidence type="ECO:0000256" key="4">
    <source>
        <dbReference type="ARBA" id="ARBA00022692"/>
    </source>
</evidence>
<reference evidence="10 11" key="1">
    <citation type="journal article" date="2018" name="Nat. Ecol. Evol.">
        <title>Genomic signatures of mitonuclear coevolution across populations of Tigriopus californicus.</title>
        <authorList>
            <person name="Barreto F.S."/>
            <person name="Watson E.T."/>
            <person name="Lima T.G."/>
            <person name="Willett C.S."/>
            <person name="Edmands S."/>
            <person name="Li W."/>
            <person name="Burton R.S."/>
        </authorList>
    </citation>
    <scope>NUCLEOTIDE SEQUENCE [LARGE SCALE GENOMIC DNA]</scope>
    <source>
        <strain evidence="10 11">San Diego</strain>
    </source>
</reference>
<gene>
    <name evidence="10" type="ORF">TCAL_12007</name>
</gene>
<dbReference type="GO" id="GO:0016051">
    <property type="term" value="P:carbohydrate biosynthetic process"/>
    <property type="evidence" value="ECO:0007669"/>
    <property type="project" value="InterPro"/>
</dbReference>
<organism evidence="10 11">
    <name type="scientific">Tigriopus californicus</name>
    <name type="common">Marine copepod</name>
    <dbReference type="NCBI Taxonomy" id="6832"/>
    <lineage>
        <taxon>Eukaryota</taxon>
        <taxon>Metazoa</taxon>
        <taxon>Ecdysozoa</taxon>
        <taxon>Arthropoda</taxon>
        <taxon>Crustacea</taxon>
        <taxon>Multicrustacea</taxon>
        <taxon>Hexanauplia</taxon>
        <taxon>Copepoda</taxon>
        <taxon>Harpacticoida</taxon>
        <taxon>Harpacticidae</taxon>
        <taxon>Tigriopus</taxon>
    </lineage>
</organism>
<evidence type="ECO:0000256" key="9">
    <source>
        <dbReference type="RuleBase" id="RU364020"/>
    </source>
</evidence>
<evidence type="ECO:0000256" key="1">
    <source>
        <dbReference type="ARBA" id="ARBA00004323"/>
    </source>
</evidence>
<keyword evidence="8 9" id="KW-0325">Glycoprotein</keyword>
<evidence type="ECO:0000256" key="5">
    <source>
        <dbReference type="ARBA" id="ARBA00022989"/>
    </source>
</evidence>
<comment type="subcellular location">
    <subcellularLocation>
        <location evidence="1 9">Golgi apparatus membrane</location>
        <topology evidence="1 9">Single-pass type II membrane protein</topology>
    </subcellularLocation>
</comment>
<keyword evidence="4" id="KW-0812">Transmembrane</keyword>
<comment type="similarity">
    <text evidence="2 9">Belongs to the sulfotransferase 2 family.</text>
</comment>
<dbReference type="InterPro" id="IPR018011">
    <property type="entry name" value="Carb_sulfotrans_8-10"/>
</dbReference>
<dbReference type="InterPro" id="IPR005331">
    <property type="entry name" value="Sulfotransferase"/>
</dbReference>
<evidence type="ECO:0000313" key="11">
    <source>
        <dbReference type="Proteomes" id="UP000318571"/>
    </source>
</evidence>